<reference evidence="1 2" key="1">
    <citation type="submission" date="2014-04" db="EMBL/GenBank/DDBJ databases">
        <authorList>
            <consortium name="DOE Joint Genome Institute"/>
            <person name="Kuo A."/>
            <person name="Kohler A."/>
            <person name="Nagy L.G."/>
            <person name="Floudas D."/>
            <person name="Copeland A."/>
            <person name="Barry K.W."/>
            <person name="Cichocki N."/>
            <person name="Veneault-Fourrey C."/>
            <person name="LaButti K."/>
            <person name="Lindquist E.A."/>
            <person name="Lipzen A."/>
            <person name="Lundell T."/>
            <person name="Morin E."/>
            <person name="Murat C."/>
            <person name="Sun H."/>
            <person name="Tunlid A."/>
            <person name="Henrissat B."/>
            <person name="Grigoriev I.V."/>
            <person name="Hibbett D.S."/>
            <person name="Martin F."/>
            <person name="Nordberg H.P."/>
            <person name="Cantor M.N."/>
            <person name="Hua S.X."/>
        </authorList>
    </citation>
    <scope>NUCLEOTIDE SEQUENCE [LARGE SCALE GENOMIC DNA]</scope>
    <source>
        <strain evidence="1 2">Foug A</strain>
    </source>
</reference>
<keyword evidence="2" id="KW-1185">Reference proteome</keyword>
<protein>
    <submittedName>
        <fullName evidence="1">Uncharacterized protein</fullName>
    </submittedName>
</protein>
<dbReference type="Proteomes" id="UP000053989">
    <property type="component" value="Unassembled WGS sequence"/>
</dbReference>
<accession>A0A0C3A4T5</accession>
<dbReference type="HOGENOM" id="CLU_2074527_0_0_1"/>
<reference evidence="2" key="2">
    <citation type="submission" date="2015-01" db="EMBL/GenBank/DDBJ databases">
        <title>Evolutionary Origins and Diversification of the Mycorrhizal Mutualists.</title>
        <authorList>
            <consortium name="DOE Joint Genome Institute"/>
            <consortium name="Mycorrhizal Genomics Consortium"/>
            <person name="Kohler A."/>
            <person name="Kuo A."/>
            <person name="Nagy L.G."/>
            <person name="Floudas D."/>
            <person name="Copeland A."/>
            <person name="Barry K.W."/>
            <person name="Cichocki N."/>
            <person name="Veneault-Fourrey C."/>
            <person name="LaButti K."/>
            <person name="Lindquist E.A."/>
            <person name="Lipzen A."/>
            <person name="Lundell T."/>
            <person name="Morin E."/>
            <person name="Murat C."/>
            <person name="Riley R."/>
            <person name="Ohm R."/>
            <person name="Sun H."/>
            <person name="Tunlid A."/>
            <person name="Henrissat B."/>
            <person name="Grigoriev I.V."/>
            <person name="Hibbett D.S."/>
            <person name="Martin F."/>
        </authorList>
    </citation>
    <scope>NUCLEOTIDE SEQUENCE [LARGE SCALE GENOMIC DNA]</scope>
    <source>
        <strain evidence="2">Foug A</strain>
    </source>
</reference>
<gene>
    <name evidence="1" type="ORF">SCLCIDRAFT_890386</name>
</gene>
<sequence>MGKQSAIPIRGGYLTRCKFSPNTSTQSEDPTSDVFRRVVAEETCGDGRAVTEERSDLRAVVVSMEEIALLFTPFMREEEGGAEMIRGDRGTKGQEDSYTCQRASKGVYYSWRPVGAFP</sequence>
<name>A0A0C3A4T5_9AGAM</name>
<dbReference type="InParanoid" id="A0A0C3A4T5"/>
<proteinExistence type="predicted"/>
<dbReference type="EMBL" id="KN822008">
    <property type="protein sequence ID" value="KIM68688.1"/>
    <property type="molecule type" value="Genomic_DNA"/>
</dbReference>
<evidence type="ECO:0000313" key="1">
    <source>
        <dbReference type="EMBL" id="KIM68688.1"/>
    </source>
</evidence>
<organism evidence="1 2">
    <name type="scientific">Scleroderma citrinum Foug A</name>
    <dbReference type="NCBI Taxonomy" id="1036808"/>
    <lineage>
        <taxon>Eukaryota</taxon>
        <taxon>Fungi</taxon>
        <taxon>Dikarya</taxon>
        <taxon>Basidiomycota</taxon>
        <taxon>Agaricomycotina</taxon>
        <taxon>Agaricomycetes</taxon>
        <taxon>Agaricomycetidae</taxon>
        <taxon>Boletales</taxon>
        <taxon>Sclerodermatineae</taxon>
        <taxon>Sclerodermataceae</taxon>
        <taxon>Scleroderma</taxon>
    </lineage>
</organism>
<evidence type="ECO:0000313" key="2">
    <source>
        <dbReference type="Proteomes" id="UP000053989"/>
    </source>
</evidence>
<dbReference type="AlphaFoldDB" id="A0A0C3A4T5"/>